<reference evidence="1" key="1">
    <citation type="submission" date="2020-02" db="EMBL/GenBank/DDBJ databases">
        <authorList>
            <person name="Scholz U."/>
            <person name="Mascher M."/>
            <person name="Fiebig A."/>
        </authorList>
    </citation>
    <scope>NUCLEOTIDE SEQUENCE</scope>
</reference>
<organism evidence="1 2">
    <name type="scientific">Spirodela intermedia</name>
    <name type="common">Intermediate duckweed</name>
    <dbReference type="NCBI Taxonomy" id="51605"/>
    <lineage>
        <taxon>Eukaryota</taxon>
        <taxon>Viridiplantae</taxon>
        <taxon>Streptophyta</taxon>
        <taxon>Embryophyta</taxon>
        <taxon>Tracheophyta</taxon>
        <taxon>Spermatophyta</taxon>
        <taxon>Magnoliopsida</taxon>
        <taxon>Liliopsida</taxon>
        <taxon>Araceae</taxon>
        <taxon>Lemnoideae</taxon>
        <taxon>Spirodela</taxon>
    </lineage>
</organism>
<dbReference type="EMBL" id="LR746266">
    <property type="protein sequence ID" value="CAA7393172.1"/>
    <property type="molecule type" value="Genomic_DNA"/>
</dbReference>
<accession>A0A7I8K7N5</accession>
<evidence type="ECO:0000313" key="1">
    <source>
        <dbReference type="EMBL" id="CAA7393172.1"/>
    </source>
</evidence>
<proteinExistence type="predicted"/>
<name>A0A7I8K7N5_SPIIN</name>
<keyword evidence="2" id="KW-1185">Reference proteome</keyword>
<gene>
    <name evidence="1" type="ORF">SI8410_03003963</name>
</gene>
<dbReference type="Proteomes" id="UP000663760">
    <property type="component" value="Chromosome 3"/>
</dbReference>
<dbReference type="AlphaFoldDB" id="A0A7I8K7N5"/>
<protein>
    <submittedName>
        <fullName evidence="1">Uncharacterized protein</fullName>
    </submittedName>
</protein>
<sequence>MARMTKDWMEVGRVLGSFILRSAQQEEALHRIRWYYERRSISYCLLTSPPPHIQVATIFYQEIRSRPSILRHLKMRLRERLDYCPHEMFSAIYQEIVASRRKQEENQGLINDILVPKIIMENKLPRVHQDHHGSSITWPKTGTQRDLFNESSSATVTRYNRNTMTFGSLAAITRHR</sequence>
<evidence type="ECO:0000313" key="2">
    <source>
        <dbReference type="Proteomes" id="UP000663760"/>
    </source>
</evidence>